<dbReference type="EMBL" id="BAND01000161">
    <property type="protein sequence ID" value="GAJ30524.1"/>
    <property type="molecule type" value="Genomic_DNA"/>
</dbReference>
<comment type="caution">
    <text evidence="1">The sequence shown here is derived from an EMBL/GenBank/DDBJ whole genome shotgun (WGS) entry which is preliminary data.</text>
</comment>
<evidence type="ECO:0000313" key="1">
    <source>
        <dbReference type="EMBL" id="GAJ30524.1"/>
    </source>
</evidence>
<dbReference type="Proteomes" id="UP000019760">
    <property type="component" value="Unassembled WGS sequence"/>
</dbReference>
<name>A0A023D8S2_ACIMT</name>
<reference evidence="1 2" key="2">
    <citation type="journal article" date="2014" name="FEMS Microbiol. Lett.">
        <title>Draft genomic DNA sequence of the facultatively methylotrophic bacterium Acidomonas methanolica type strain MB58.</title>
        <authorList>
            <person name="Higashiura N."/>
            <person name="Hadano H."/>
            <person name="Hirakawa H."/>
            <person name="Matsutani M."/>
            <person name="Takabe S."/>
            <person name="Matsushita K."/>
            <person name="Azuma Y."/>
        </authorList>
    </citation>
    <scope>NUCLEOTIDE SEQUENCE [LARGE SCALE GENOMIC DNA]</scope>
    <source>
        <strain evidence="1 2">MB58</strain>
    </source>
</reference>
<dbReference type="InterPro" id="IPR011047">
    <property type="entry name" value="Quinoprotein_ADH-like_sf"/>
</dbReference>
<proteinExistence type="predicted"/>
<dbReference type="SUPFAM" id="SSF50998">
    <property type="entry name" value="Quinoprotein alcohol dehydrogenase-like"/>
    <property type="match status" value="1"/>
</dbReference>
<evidence type="ECO:0000313" key="2">
    <source>
        <dbReference type="Proteomes" id="UP000019760"/>
    </source>
</evidence>
<accession>A0A023D8S2</accession>
<organism evidence="1 2">
    <name type="scientific">Acidomonas methanolica NBRC 104435</name>
    <dbReference type="NCBI Taxonomy" id="1231351"/>
    <lineage>
        <taxon>Bacteria</taxon>
        <taxon>Pseudomonadati</taxon>
        <taxon>Pseudomonadota</taxon>
        <taxon>Alphaproteobacteria</taxon>
        <taxon>Acetobacterales</taxon>
        <taxon>Acetobacteraceae</taxon>
        <taxon>Acidomonas</taxon>
    </lineage>
</organism>
<sequence>MFSSATAFVAQVGCTRAGRPETTVTLSYRAGKHDPDGHFAGGTEMRVMTAHEGKLYGGNGYWEDIPGQEGAQAAQILVLETPDGAWRVDHDFDERLPDGRRRHLAVSALQSIQFDTDGRGKTLSQPVSLLLASTWDLTGTSQVFTRHNDTGRWSALILSEDKPTPNFLPQIRCFGSHKDRVTGADLVFAGQMPRGIFSGSYDPQTKGHIRWSSTPEITPASISNAFAGLHRRLRVTSFAEANGRLYATIGQHVFERIDGPSPQWRSIYTNSIPGRSETGLRGLTAVPFVGTSMLLATVEGTAARVLRINPETGENITELDLCAFLSQSWRMDVRYVIAAYNDMTSVSLPEGENVLLIGLMAFVAKKTPVPAGHHVVDIGYGVVEAGAWYLLRWPDGHYMLRQLAAPFPQAPVAIRAIKCSPFPEDGNSLYFAGYDANKASAHNSAWIARAQRI</sequence>
<dbReference type="AlphaFoldDB" id="A0A023D8S2"/>
<protein>
    <submittedName>
        <fullName evidence="1">Uncharacterized protein</fullName>
    </submittedName>
</protein>
<reference evidence="2" key="1">
    <citation type="journal article" date="2014" name="FEMS Microbiol. Lett.">
        <title>Draft Genomic DNA Sequence of the Facultatively Methylotrophic Bacterium Acidomonas methanolica type strain MB58.</title>
        <authorList>
            <person name="Higashiura N."/>
            <person name="Hadano H."/>
            <person name="Hirakawa H."/>
            <person name="Matsutani M."/>
            <person name="Takabe S."/>
            <person name="Matsushita K."/>
            <person name="Azuma Y."/>
        </authorList>
    </citation>
    <scope>NUCLEOTIDE SEQUENCE [LARGE SCALE GENOMIC DNA]</scope>
    <source>
        <strain evidence="2">MB58</strain>
    </source>
</reference>
<keyword evidence="2" id="KW-1185">Reference proteome</keyword>
<gene>
    <name evidence="1" type="ORF">Amme_166_001</name>
</gene>